<gene>
    <name evidence="3" type="ORF">HRG_01807</name>
</gene>
<dbReference type="GO" id="GO:0004672">
    <property type="term" value="F:protein kinase activity"/>
    <property type="evidence" value="ECO:0007669"/>
    <property type="project" value="InterPro"/>
</dbReference>
<dbReference type="GeneID" id="68350936"/>
<feature type="region of interest" description="Disordered" evidence="1">
    <location>
        <begin position="1"/>
        <end position="59"/>
    </location>
</feature>
<dbReference type="InterPro" id="IPR000719">
    <property type="entry name" value="Prot_kinase_dom"/>
</dbReference>
<organism evidence="3 4">
    <name type="scientific">Hirsutella rhossiliensis</name>
    <dbReference type="NCBI Taxonomy" id="111463"/>
    <lineage>
        <taxon>Eukaryota</taxon>
        <taxon>Fungi</taxon>
        <taxon>Dikarya</taxon>
        <taxon>Ascomycota</taxon>
        <taxon>Pezizomycotina</taxon>
        <taxon>Sordariomycetes</taxon>
        <taxon>Hypocreomycetidae</taxon>
        <taxon>Hypocreales</taxon>
        <taxon>Ophiocordycipitaceae</taxon>
        <taxon>Hirsutella</taxon>
    </lineage>
</organism>
<feature type="region of interest" description="Disordered" evidence="1">
    <location>
        <begin position="220"/>
        <end position="259"/>
    </location>
</feature>
<evidence type="ECO:0000259" key="2">
    <source>
        <dbReference type="PROSITE" id="PS50011"/>
    </source>
</evidence>
<proteinExistence type="predicted"/>
<dbReference type="InterPro" id="IPR052751">
    <property type="entry name" value="Plant_MAPKKK"/>
</dbReference>
<dbReference type="AlphaFoldDB" id="A0A9P8N1D8"/>
<dbReference type="SUPFAM" id="SSF56112">
    <property type="entry name" value="Protein kinase-like (PK-like)"/>
    <property type="match status" value="1"/>
</dbReference>
<dbReference type="RefSeq" id="XP_044723911.1">
    <property type="nucleotide sequence ID" value="XM_044860278.1"/>
</dbReference>
<dbReference type="OrthoDB" id="10252171at2759"/>
<evidence type="ECO:0000313" key="4">
    <source>
        <dbReference type="Proteomes" id="UP000824596"/>
    </source>
</evidence>
<feature type="compositionally biased region" description="Low complexity" evidence="1">
    <location>
        <begin position="40"/>
        <end position="51"/>
    </location>
</feature>
<evidence type="ECO:0000313" key="3">
    <source>
        <dbReference type="EMBL" id="KAH0966398.1"/>
    </source>
</evidence>
<dbReference type="InterPro" id="IPR008271">
    <property type="entry name" value="Ser/Thr_kinase_AS"/>
</dbReference>
<dbReference type="EMBL" id="JAIZPD010000002">
    <property type="protein sequence ID" value="KAH0966398.1"/>
    <property type="molecule type" value="Genomic_DNA"/>
</dbReference>
<dbReference type="GO" id="GO:0005524">
    <property type="term" value="F:ATP binding"/>
    <property type="evidence" value="ECO:0007669"/>
    <property type="project" value="InterPro"/>
</dbReference>
<dbReference type="Pfam" id="PF00069">
    <property type="entry name" value="Pkinase"/>
    <property type="match status" value="1"/>
</dbReference>
<dbReference type="PROSITE" id="PS00108">
    <property type="entry name" value="PROTEIN_KINASE_ST"/>
    <property type="match status" value="1"/>
</dbReference>
<dbReference type="PANTHER" id="PTHR48011:SF4">
    <property type="entry name" value="MITOGEN-ACTIVATED PROTEIN KINASE KINASE KINASE 19"/>
    <property type="match status" value="1"/>
</dbReference>
<dbReference type="GO" id="GO:0007165">
    <property type="term" value="P:signal transduction"/>
    <property type="evidence" value="ECO:0007669"/>
    <property type="project" value="TreeGrafter"/>
</dbReference>
<keyword evidence="4" id="KW-1185">Reference proteome</keyword>
<feature type="compositionally biased region" description="Basic and acidic residues" evidence="1">
    <location>
        <begin position="21"/>
        <end position="31"/>
    </location>
</feature>
<dbReference type="PANTHER" id="PTHR48011">
    <property type="entry name" value="CCR4-NOT TRANSCRIPTIONAL COMPLEX SUBUNIT CAF120-RELATED"/>
    <property type="match status" value="1"/>
</dbReference>
<feature type="compositionally biased region" description="Basic residues" evidence="1">
    <location>
        <begin position="225"/>
        <end position="241"/>
    </location>
</feature>
<feature type="compositionally biased region" description="Polar residues" evidence="1">
    <location>
        <begin position="1"/>
        <end position="14"/>
    </location>
</feature>
<accession>A0A9P8N1D8</accession>
<evidence type="ECO:0000256" key="1">
    <source>
        <dbReference type="SAM" id="MobiDB-lite"/>
    </source>
</evidence>
<protein>
    <submittedName>
        <fullName evidence="3">Kinase</fullName>
    </submittedName>
</protein>
<dbReference type="CDD" id="cd00180">
    <property type="entry name" value="PKc"/>
    <property type="match status" value="1"/>
</dbReference>
<comment type="caution">
    <text evidence="3">The sequence shown here is derived from an EMBL/GenBank/DDBJ whole genome shotgun (WGS) entry which is preliminary data.</text>
</comment>
<dbReference type="Gene3D" id="1.10.510.10">
    <property type="entry name" value="Transferase(Phosphotransferase) domain 1"/>
    <property type="match status" value="1"/>
</dbReference>
<dbReference type="InterPro" id="IPR011009">
    <property type="entry name" value="Kinase-like_dom_sf"/>
</dbReference>
<dbReference type="SMART" id="SM00220">
    <property type="entry name" value="S_TKc"/>
    <property type="match status" value="1"/>
</dbReference>
<feature type="domain" description="Protein kinase" evidence="2">
    <location>
        <begin position="73"/>
        <end position="351"/>
    </location>
</feature>
<sequence length="376" mass="41557">MHRVLATQTATNPSHKLHQSRPREESRDSSHHGGGGGSSGSSSSSSSNEGGSWTGEDEARSTVLNRGLAMDKYIRGSCLGNGGWSWVYKVLRVADGRVLAGKASEAVAKMRKESDILQSLKHPHILKFIDWHGEPGNAAATLLITELCRHGTLQTRIDHASPSMDRGEILLAVRQVGDALAYLHSRRLFHTDVKARNILVRGLSPLDVVLADCGDVRRVQEAQHQHQHQHQHQQRRRRRGGRSANDTPLGGTPSYYSPEMVRRNRHVGPGDDVWALGVTLLGMVAQWPVLRRHDKEELRAYPGRCAAHARTLLALNPRHDLVLLLARMLEGDEGARAAARECADVAGRLLLLEREREADGELGIESPADFRPISFW</sequence>
<name>A0A9P8N1D8_9HYPO</name>
<keyword evidence="3" id="KW-0808">Transferase</keyword>
<dbReference type="Proteomes" id="UP000824596">
    <property type="component" value="Unassembled WGS sequence"/>
</dbReference>
<reference evidence="3" key="1">
    <citation type="submission" date="2021-09" db="EMBL/GenBank/DDBJ databases">
        <title>A high-quality genome of the endoparasitic fungus Hirsutella rhossiliensis with a comparison of Hirsutella genomes reveals transposable elements contributing to genome size variation.</title>
        <authorList>
            <person name="Lin R."/>
            <person name="Jiao Y."/>
            <person name="Sun X."/>
            <person name="Ling J."/>
            <person name="Xie B."/>
            <person name="Cheng X."/>
        </authorList>
    </citation>
    <scope>NUCLEOTIDE SEQUENCE</scope>
    <source>
        <strain evidence="3">HR02</strain>
    </source>
</reference>
<keyword evidence="3" id="KW-0418">Kinase</keyword>
<dbReference type="PROSITE" id="PS50011">
    <property type="entry name" value="PROTEIN_KINASE_DOM"/>
    <property type="match status" value="1"/>
</dbReference>